<organism evidence="2 3">
    <name type="scientific">Toxocara canis</name>
    <name type="common">Canine roundworm</name>
    <dbReference type="NCBI Taxonomy" id="6265"/>
    <lineage>
        <taxon>Eukaryota</taxon>
        <taxon>Metazoa</taxon>
        <taxon>Ecdysozoa</taxon>
        <taxon>Nematoda</taxon>
        <taxon>Chromadorea</taxon>
        <taxon>Rhabditida</taxon>
        <taxon>Spirurina</taxon>
        <taxon>Ascaridomorpha</taxon>
        <taxon>Ascaridoidea</taxon>
        <taxon>Toxocaridae</taxon>
        <taxon>Toxocara</taxon>
    </lineage>
</organism>
<dbReference type="EMBL" id="JPKZ01002357">
    <property type="protein sequence ID" value="KHN77162.1"/>
    <property type="molecule type" value="Genomic_DNA"/>
</dbReference>
<reference evidence="2 3" key="1">
    <citation type="submission" date="2014-11" db="EMBL/GenBank/DDBJ databases">
        <title>Genetic blueprint of the zoonotic pathogen Toxocara canis.</title>
        <authorList>
            <person name="Zhu X.-Q."/>
            <person name="Korhonen P.K."/>
            <person name="Cai H."/>
            <person name="Young N.D."/>
            <person name="Nejsum P."/>
            <person name="von Samson-Himmelstjerna G."/>
            <person name="Boag P.R."/>
            <person name="Tan P."/>
            <person name="Li Q."/>
            <person name="Min J."/>
            <person name="Yang Y."/>
            <person name="Wang X."/>
            <person name="Fang X."/>
            <person name="Hall R.S."/>
            <person name="Hofmann A."/>
            <person name="Sternberg P.W."/>
            <person name="Jex A.R."/>
            <person name="Gasser R.B."/>
        </authorList>
    </citation>
    <scope>NUCLEOTIDE SEQUENCE [LARGE SCALE GENOMIC DNA]</scope>
    <source>
        <strain evidence="2">PN_DK_2014</strain>
    </source>
</reference>
<dbReference type="Proteomes" id="UP000031036">
    <property type="component" value="Unassembled WGS sequence"/>
</dbReference>
<gene>
    <name evidence="2" type="ORF">Tcan_18676</name>
</gene>
<evidence type="ECO:0000313" key="3">
    <source>
        <dbReference type="Proteomes" id="UP000031036"/>
    </source>
</evidence>
<sequence>METESWTTSPVATVCLAGPGNPGNPEYLSSSKWLPVMTLPSCCKVASIHCWDRKLFQPVGLEPVTKRSPPQTTVHRSTTSAMPGIPPTAFLQVDRIDVLYRIPHENTADFAQEAPSQLQQ</sequence>
<dbReference type="AlphaFoldDB" id="A0A0B2V6S4"/>
<feature type="compositionally biased region" description="Polar residues" evidence="1">
    <location>
        <begin position="68"/>
        <end position="81"/>
    </location>
</feature>
<comment type="caution">
    <text evidence="2">The sequence shown here is derived from an EMBL/GenBank/DDBJ whole genome shotgun (WGS) entry which is preliminary data.</text>
</comment>
<feature type="region of interest" description="Disordered" evidence="1">
    <location>
        <begin position="62"/>
        <end position="86"/>
    </location>
</feature>
<proteinExistence type="predicted"/>
<accession>A0A0B2V6S4</accession>
<evidence type="ECO:0000256" key="1">
    <source>
        <dbReference type="SAM" id="MobiDB-lite"/>
    </source>
</evidence>
<keyword evidence="3" id="KW-1185">Reference proteome</keyword>
<name>A0A0B2V6S4_TOXCA</name>
<evidence type="ECO:0000313" key="2">
    <source>
        <dbReference type="EMBL" id="KHN77162.1"/>
    </source>
</evidence>
<protein>
    <submittedName>
        <fullName evidence="2">Uncharacterized protein</fullName>
    </submittedName>
</protein>